<dbReference type="RefSeq" id="XP_013412470.1">
    <property type="nucleotide sequence ID" value="XM_013557016.1"/>
</dbReference>
<evidence type="ECO:0000256" key="1">
    <source>
        <dbReference type="ARBA" id="ARBA00023157"/>
    </source>
</evidence>
<dbReference type="InterPro" id="IPR000436">
    <property type="entry name" value="Sushi_SCR_CCP_dom"/>
</dbReference>
<feature type="domain" description="Sushi" evidence="6">
    <location>
        <begin position="603"/>
        <end position="665"/>
    </location>
</feature>
<feature type="region of interest" description="Disordered" evidence="3">
    <location>
        <begin position="367"/>
        <end position="416"/>
    </location>
</feature>
<dbReference type="PROSITE" id="PS50923">
    <property type="entry name" value="SUSHI"/>
    <property type="match status" value="1"/>
</dbReference>
<dbReference type="InterPro" id="IPR035976">
    <property type="entry name" value="Sushi/SCR/CCP_sf"/>
</dbReference>
<dbReference type="Proteomes" id="UP000085678">
    <property type="component" value="Unplaced"/>
</dbReference>
<feature type="compositionally biased region" description="Polar residues" evidence="3">
    <location>
        <begin position="277"/>
        <end position="298"/>
    </location>
</feature>
<comment type="caution">
    <text evidence="2">Lacks conserved residue(s) required for the propagation of feature annotation.</text>
</comment>
<organism evidence="7 8">
    <name type="scientific">Lingula anatina</name>
    <name type="common">Brachiopod</name>
    <name type="synonym">Lingula unguis</name>
    <dbReference type="NCBI Taxonomy" id="7574"/>
    <lineage>
        <taxon>Eukaryota</taxon>
        <taxon>Metazoa</taxon>
        <taxon>Spiralia</taxon>
        <taxon>Lophotrochozoa</taxon>
        <taxon>Brachiopoda</taxon>
        <taxon>Linguliformea</taxon>
        <taxon>Lingulata</taxon>
        <taxon>Lingulida</taxon>
        <taxon>Linguloidea</taxon>
        <taxon>Lingulidae</taxon>
        <taxon>Lingula</taxon>
    </lineage>
</organism>
<feature type="signal peptide" evidence="5">
    <location>
        <begin position="1"/>
        <end position="24"/>
    </location>
</feature>
<keyword evidence="4" id="KW-1133">Transmembrane helix</keyword>
<feature type="chain" id="PRO_5010230094" evidence="5">
    <location>
        <begin position="25"/>
        <end position="749"/>
    </location>
</feature>
<dbReference type="SMART" id="SM00032">
    <property type="entry name" value="CCP"/>
    <property type="match status" value="1"/>
</dbReference>
<dbReference type="GeneID" id="106175159"/>
<feature type="compositionally biased region" description="Low complexity" evidence="3">
    <location>
        <begin position="377"/>
        <end position="388"/>
    </location>
</feature>
<gene>
    <name evidence="8" type="primary">LOC106175159</name>
</gene>
<feature type="region of interest" description="Disordered" evidence="3">
    <location>
        <begin position="262"/>
        <end position="298"/>
    </location>
</feature>
<reference evidence="8" key="1">
    <citation type="submission" date="2025-08" db="UniProtKB">
        <authorList>
            <consortium name="RefSeq"/>
        </authorList>
    </citation>
    <scope>IDENTIFICATION</scope>
    <source>
        <tissue evidence="8">Gonads</tissue>
    </source>
</reference>
<keyword evidence="7" id="KW-1185">Reference proteome</keyword>
<keyword evidence="4" id="KW-0472">Membrane</keyword>
<evidence type="ECO:0000256" key="2">
    <source>
        <dbReference type="PROSITE-ProRule" id="PRU00302"/>
    </source>
</evidence>
<feature type="compositionally biased region" description="Polar residues" evidence="3">
    <location>
        <begin position="401"/>
        <end position="416"/>
    </location>
</feature>
<accession>A0A1S3JQ46</accession>
<dbReference type="AlphaFoldDB" id="A0A1S3JQ46"/>
<dbReference type="PANTHER" id="PTHR47635:SF2">
    <property type="entry name" value="LAMG-LIKE JELLYROLL FOLD DOMAIN-CONTAINING PROTEIN"/>
    <property type="match status" value="1"/>
</dbReference>
<proteinExistence type="predicted"/>
<evidence type="ECO:0000313" key="7">
    <source>
        <dbReference type="Proteomes" id="UP000085678"/>
    </source>
</evidence>
<sequence>MAANGWDGNLLFFVLHLLVMQSEMVQLPCPVGHWQLGDPAEALDLSGNGNHMVYTGTVTTASGPHGGNDLALHFNSGAYGTIPNNGVLDVTDALTIMSVVYPENDNDFPIFEYEFPTGALNGFMIWKWGGHYEFHTIPRGTTIHRDFVSSSPWDLPVNQWSFLAATYSKAQEVVKLYKNETLLTSQNIVPRSLETSRDIHVARRAHGTCCTETSMRFRGKMACFVVFDVALTVHELREAWKLCSAHPPPGYACGLLSPPPEPTSTLASHPTVDPITTLPTEAPSSLSSITEEETPSTVTPIATTESVDTISFGHTTSLTAQFSSSQWPVSEISTEMSSSALSQLGVSSLGTSSAIKLSSVVSTFSTKSPSVDSLHISSPSFSDDVSSSAQMPSSPLPAKSLMSTPSLTSASLRTPKQSLPSTLSGVFSSTFHSSTTVAQETLHDGNYSENMLETLHSSVYATTSQLPWESRANASETHVASEMSETQDAIMASVTQYTAIQSSMSSLQYASSSEDMSENPKWLSTNSSYENMPNSTAVQYYINGTEGSDFTQTSSTTDSFSQYGLESVTLEDAQSTVITVTTLLTGANTTLTETALTSTPAPARCALVEDVPNTVHNASYVQYSQGTLVMFTCTGNTTFIDGTTSRSITCRSTGKWSKIIPPCTENAEEVQTLKVARRRHPENPKEAPGAPVIGTFGLALLLGTVFAIVALDLISVHRHLKPLRRNLRRLCHKVNCARIPKSNKYVRTY</sequence>
<feature type="transmembrane region" description="Helical" evidence="4">
    <location>
        <begin position="692"/>
        <end position="714"/>
    </location>
</feature>
<dbReference type="InParanoid" id="A0A1S3JQ46"/>
<dbReference type="CDD" id="cd00033">
    <property type="entry name" value="CCP"/>
    <property type="match status" value="1"/>
</dbReference>
<name>A0A1S3JQ46_LINAN</name>
<evidence type="ECO:0000256" key="5">
    <source>
        <dbReference type="SAM" id="SignalP"/>
    </source>
</evidence>
<dbReference type="KEGG" id="lak:106175159"/>
<evidence type="ECO:0000256" key="3">
    <source>
        <dbReference type="SAM" id="MobiDB-lite"/>
    </source>
</evidence>
<evidence type="ECO:0000259" key="6">
    <source>
        <dbReference type="PROSITE" id="PS50923"/>
    </source>
</evidence>
<protein>
    <submittedName>
        <fullName evidence="8">Endochitinase A</fullName>
    </submittedName>
</protein>
<dbReference type="Gene3D" id="2.60.120.200">
    <property type="match status" value="1"/>
</dbReference>
<keyword evidence="4" id="KW-0812">Transmembrane</keyword>
<dbReference type="SUPFAM" id="SSF49899">
    <property type="entry name" value="Concanavalin A-like lectins/glucanases"/>
    <property type="match status" value="1"/>
</dbReference>
<dbReference type="InterPro" id="IPR013320">
    <property type="entry name" value="ConA-like_dom_sf"/>
</dbReference>
<evidence type="ECO:0000256" key="4">
    <source>
        <dbReference type="SAM" id="Phobius"/>
    </source>
</evidence>
<dbReference type="Gene3D" id="2.10.70.10">
    <property type="entry name" value="Complement Module, domain 1"/>
    <property type="match status" value="1"/>
</dbReference>
<dbReference type="OrthoDB" id="6328120at2759"/>
<keyword evidence="5" id="KW-0732">Signal</keyword>
<keyword evidence="1" id="KW-1015">Disulfide bond</keyword>
<keyword evidence="2" id="KW-0768">Sushi</keyword>
<dbReference type="Pfam" id="PF13385">
    <property type="entry name" value="Laminin_G_3"/>
    <property type="match status" value="1"/>
</dbReference>
<dbReference type="SUPFAM" id="SSF57535">
    <property type="entry name" value="Complement control module/SCR domain"/>
    <property type="match status" value="1"/>
</dbReference>
<evidence type="ECO:0000313" key="8">
    <source>
        <dbReference type="RefSeq" id="XP_013412470.1"/>
    </source>
</evidence>
<dbReference type="PANTHER" id="PTHR47635">
    <property type="entry name" value="CUB DOMAIN-CONTAINING PROTEIN"/>
    <property type="match status" value="1"/>
</dbReference>